<dbReference type="InterPro" id="IPR039425">
    <property type="entry name" value="RNA_pol_sigma-70-like"/>
</dbReference>
<name>A0A423PRY8_9GAMM</name>
<dbReference type="EMBL" id="AYKH01000010">
    <property type="protein sequence ID" value="ROO28360.1"/>
    <property type="molecule type" value="Genomic_DNA"/>
</dbReference>
<dbReference type="InterPro" id="IPR036388">
    <property type="entry name" value="WH-like_DNA-bd_sf"/>
</dbReference>
<dbReference type="NCBIfam" id="TIGR02937">
    <property type="entry name" value="sigma70-ECF"/>
    <property type="match status" value="1"/>
</dbReference>
<dbReference type="InterPro" id="IPR013325">
    <property type="entry name" value="RNA_pol_sigma_r2"/>
</dbReference>
<dbReference type="InterPro" id="IPR014284">
    <property type="entry name" value="RNA_pol_sigma-70_dom"/>
</dbReference>
<dbReference type="Pfam" id="PF22029">
    <property type="entry name" value="PhyR_sigma2"/>
    <property type="match status" value="1"/>
</dbReference>
<evidence type="ECO:0000259" key="5">
    <source>
        <dbReference type="Pfam" id="PF08281"/>
    </source>
</evidence>
<proteinExistence type="inferred from homology"/>
<comment type="caution">
    <text evidence="7">The sequence shown here is derived from an EMBL/GenBank/DDBJ whole genome shotgun (WGS) entry which is preliminary data.</text>
</comment>
<evidence type="ECO:0000256" key="4">
    <source>
        <dbReference type="ARBA" id="ARBA00023163"/>
    </source>
</evidence>
<evidence type="ECO:0000313" key="8">
    <source>
        <dbReference type="Proteomes" id="UP000283993"/>
    </source>
</evidence>
<dbReference type="InterPro" id="IPR053866">
    <property type="entry name" value="PhyR_sigma2"/>
</dbReference>
<keyword evidence="4" id="KW-0804">Transcription</keyword>
<dbReference type="GO" id="GO:0006352">
    <property type="term" value="P:DNA-templated transcription initiation"/>
    <property type="evidence" value="ECO:0007669"/>
    <property type="project" value="InterPro"/>
</dbReference>
<evidence type="ECO:0000259" key="6">
    <source>
        <dbReference type="Pfam" id="PF22029"/>
    </source>
</evidence>
<organism evidence="7 8">
    <name type="scientific">Salinisphaera orenii MK-B5</name>
    <dbReference type="NCBI Taxonomy" id="856730"/>
    <lineage>
        <taxon>Bacteria</taxon>
        <taxon>Pseudomonadati</taxon>
        <taxon>Pseudomonadota</taxon>
        <taxon>Gammaproteobacteria</taxon>
        <taxon>Salinisphaerales</taxon>
        <taxon>Salinisphaeraceae</taxon>
        <taxon>Salinisphaera</taxon>
    </lineage>
</organism>
<dbReference type="Gene3D" id="1.10.10.10">
    <property type="entry name" value="Winged helix-like DNA-binding domain superfamily/Winged helix DNA-binding domain"/>
    <property type="match status" value="1"/>
</dbReference>
<dbReference type="GO" id="GO:0016987">
    <property type="term" value="F:sigma factor activity"/>
    <property type="evidence" value="ECO:0007669"/>
    <property type="project" value="UniProtKB-KW"/>
</dbReference>
<evidence type="ECO:0000313" key="7">
    <source>
        <dbReference type="EMBL" id="ROO28360.1"/>
    </source>
</evidence>
<dbReference type="RefSeq" id="WP_221179899.1">
    <property type="nucleotide sequence ID" value="NZ_AYKH01000010.1"/>
</dbReference>
<keyword evidence="3" id="KW-0731">Sigma factor</keyword>
<dbReference type="SUPFAM" id="SSF88659">
    <property type="entry name" value="Sigma3 and sigma4 domains of RNA polymerase sigma factors"/>
    <property type="match status" value="1"/>
</dbReference>
<dbReference type="PANTHER" id="PTHR43133">
    <property type="entry name" value="RNA POLYMERASE ECF-TYPE SIGMA FACTO"/>
    <property type="match status" value="1"/>
</dbReference>
<dbReference type="CDD" id="cd06171">
    <property type="entry name" value="Sigma70_r4"/>
    <property type="match status" value="1"/>
</dbReference>
<comment type="similarity">
    <text evidence="1">Belongs to the sigma-70 factor family. ECF subfamily.</text>
</comment>
<dbReference type="SUPFAM" id="SSF88946">
    <property type="entry name" value="Sigma2 domain of RNA polymerase sigma factors"/>
    <property type="match status" value="1"/>
</dbReference>
<gene>
    <name evidence="7" type="ORF">SAOR_06545</name>
</gene>
<keyword evidence="2" id="KW-0805">Transcription regulation</keyword>
<feature type="domain" description="PhyR sigma2" evidence="6">
    <location>
        <begin position="7"/>
        <end position="60"/>
    </location>
</feature>
<dbReference type="Gene3D" id="1.10.1740.10">
    <property type="match status" value="1"/>
</dbReference>
<accession>A0A423PRY8</accession>
<protein>
    <submittedName>
        <fullName evidence="7">RNA polymerase subunit sigma-24</fullName>
    </submittedName>
</protein>
<dbReference type="Proteomes" id="UP000283993">
    <property type="component" value="Unassembled WGS sequence"/>
</dbReference>
<dbReference type="AlphaFoldDB" id="A0A423PRY8"/>
<evidence type="ECO:0000256" key="1">
    <source>
        <dbReference type="ARBA" id="ARBA00010641"/>
    </source>
</evidence>
<feature type="domain" description="RNA polymerase sigma factor 70 region 4 type 2" evidence="5">
    <location>
        <begin position="101"/>
        <end position="153"/>
    </location>
</feature>
<dbReference type="InterPro" id="IPR013324">
    <property type="entry name" value="RNA_pol_sigma_r3/r4-like"/>
</dbReference>
<dbReference type="GO" id="GO:0003677">
    <property type="term" value="F:DNA binding"/>
    <property type="evidence" value="ECO:0007669"/>
    <property type="project" value="InterPro"/>
</dbReference>
<sequence length="172" mass="19901">MIDPDMIDAEIPHLRRYARALVREREAADDLVQDTLERAWRKRVQWRPTGRLRSWLFRMLYRLYLDRRPQLQRAHRNLIALDDVRPPAAAGMDTDAALHCREVMAAIDALPEKQRAILLLVALEQPSYREGARALGLRVGTFRSRLSRAREQLNERLVSAAEPTPTREDANG</sequence>
<evidence type="ECO:0000256" key="2">
    <source>
        <dbReference type="ARBA" id="ARBA00023015"/>
    </source>
</evidence>
<evidence type="ECO:0000256" key="3">
    <source>
        <dbReference type="ARBA" id="ARBA00023082"/>
    </source>
</evidence>
<dbReference type="Pfam" id="PF08281">
    <property type="entry name" value="Sigma70_r4_2"/>
    <property type="match status" value="1"/>
</dbReference>
<reference evidence="7 8" key="1">
    <citation type="submission" date="2013-10" db="EMBL/GenBank/DDBJ databases">
        <title>Salinisphaera orenii MK-B5 Genome Sequencing.</title>
        <authorList>
            <person name="Lai Q."/>
            <person name="Li C."/>
            <person name="Shao Z."/>
        </authorList>
    </citation>
    <scope>NUCLEOTIDE SEQUENCE [LARGE SCALE GENOMIC DNA]</scope>
    <source>
        <strain evidence="7 8">MK-B5</strain>
    </source>
</reference>
<dbReference type="PANTHER" id="PTHR43133:SF25">
    <property type="entry name" value="RNA POLYMERASE SIGMA FACTOR RFAY-RELATED"/>
    <property type="match status" value="1"/>
</dbReference>
<dbReference type="InterPro" id="IPR013249">
    <property type="entry name" value="RNA_pol_sigma70_r4_t2"/>
</dbReference>
<keyword evidence="8" id="KW-1185">Reference proteome</keyword>